<organism evidence="1 2">
    <name type="scientific">Sporothrix schenckii 1099-18</name>
    <dbReference type="NCBI Taxonomy" id="1397361"/>
    <lineage>
        <taxon>Eukaryota</taxon>
        <taxon>Fungi</taxon>
        <taxon>Dikarya</taxon>
        <taxon>Ascomycota</taxon>
        <taxon>Pezizomycotina</taxon>
        <taxon>Sordariomycetes</taxon>
        <taxon>Sordariomycetidae</taxon>
        <taxon>Ophiostomatales</taxon>
        <taxon>Ophiostomataceae</taxon>
        <taxon>Sporothrix</taxon>
    </lineage>
</organism>
<dbReference type="GeneID" id="27672427"/>
<proteinExistence type="predicted"/>
<protein>
    <submittedName>
        <fullName evidence="1">Uncharacterized protein</fullName>
    </submittedName>
</protein>
<evidence type="ECO:0000313" key="2">
    <source>
        <dbReference type="Proteomes" id="UP000033710"/>
    </source>
</evidence>
<dbReference type="KEGG" id="ssck:SPSK_10913"/>
<dbReference type="RefSeq" id="XP_016588067.1">
    <property type="nucleotide sequence ID" value="XM_016737150.1"/>
</dbReference>
<evidence type="ECO:0000313" key="1">
    <source>
        <dbReference type="EMBL" id="KJR85391.1"/>
    </source>
</evidence>
<dbReference type="Proteomes" id="UP000033710">
    <property type="component" value="Unassembled WGS sequence"/>
</dbReference>
<name>A0A0F2MB45_SPOSC</name>
<sequence length="129" mass="14721">MALKTPWRQVQSFPLYEVVAILLPSQPCADRVSYLHWSILHIEITPNTDNFSVSASPVPKRPPQGRSSVQHTKRAECIVWCVWVAGCVALKVRGHVPYAEARRRSLFMPSMLYGNTYRVSQYTDSYHGM</sequence>
<reference evidence="1 2" key="2">
    <citation type="journal article" date="2015" name="Eukaryot. Cell">
        <title>Asexual propagation of a virulent clone complex in a human and feline outbreak of sporotrichosis.</title>
        <authorList>
            <person name="Teixeira Mde M."/>
            <person name="Rodrigues A.M."/>
            <person name="Tsui C.K."/>
            <person name="de Almeida L.G."/>
            <person name="Van Diepeningen A.D."/>
            <person name="van den Ende B.G."/>
            <person name="Fernandes G.F."/>
            <person name="Kano R."/>
            <person name="Hamelin R.C."/>
            <person name="Lopes-Bezerra L.M."/>
            <person name="Vasconcelos A.T."/>
            <person name="de Hoog S."/>
            <person name="de Camargo Z.P."/>
            <person name="Felipe M.S."/>
        </authorList>
    </citation>
    <scope>NUCLEOTIDE SEQUENCE [LARGE SCALE GENOMIC DNA]</scope>
    <source>
        <strain evidence="1 2">1099-18</strain>
    </source>
</reference>
<dbReference type="EMBL" id="AXCR01000007">
    <property type="protein sequence ID" value="KJR85391.1"/>
    <property type="molecule type" value="Genomic_DNA"/>
</dbReference>
<dbReference type="VEuPathDB" id="FungiDB:SPSK_10913"/>
<comment type="caution">
    <text evidence="1">The sequence shown here is derived from an EMBL/GenBank/DDBJ whole genome shotgun (WGS) entry which is preliminary data.</text>
</comment>
<dbReference type="AlphaFoldDB" id="A0A0F2MB45"/>
<accession>A0A0F2MB45</accession>
<reference evidence="1 2" key="1">
    <citation type="journal article" date="2014" name="BMC Genomics">
        <title>Comparative genomics of the major fungal agents of human and animal Sporotrichosis: Sporothrix schenckii and Sporothrix brasiliensis.</title>
        <authorList>
            <person name="Teixeira M.M."/>
            <person name="de Almeida L.G."/>
            <person name="Kubitschek-Barreira P."/>
            <person name="Alves F.L."/>
            <person name="Kioshima E.S."/>
            <person name="Abadio A.K."/>
            <person name="Fernandes L."/>
            <person name="Derengowski L.S."/>
            <person name="Ferreira K.S."/>
            <person name="Souza R.C."/>
            <person name="Ruiz J.C."/>
            <person name="de Andrade N.C."/>
            <person name="Paes H.C."/>
            <person name="Nicola A.M."/>
            <person name="Albuquerque P."/>
            <person name="Gerber A.L."/>
            <person name="Martins V.P."/>
            <person name="Peconick L.D."/>
            <person name="Neto A.V."/>
            <person name="Chaucanez C.B."/>
            <person name="Silva P.A."/>
            <person name="Cunha O.L."/>
            <person name="de Oliveira F.F."/>
            <person name="dos Santos T.C."/>
            <person name="Barros A.L."/>
            <person name="Soares M.A."/>
            <person name="de Oliveira L.M."/>
            <person name="Marini M.M."/>
            <person name="Villalobos-Duno H."/>
            <person name="Cunha M.M."/>
            <person name="de Hoog S."/>
            <person name="da Silveira J.F."/>
            <person name="Henrissat B."/>
            <person name="Nino-Vega G.A."/>
            <person name="Cisalpino P.S."/>
            <person name="Mora-Montes H.M."/>
            <person name="Almeida S.R."/>
            <person name="Stajich J.E."/>
            <person name="Lopes-Bezerra L.M."/>
            <person name="Vasconcelos A.T."/>
            <person name="Felipe M.S."/>
        </authorList>
    </citation>
    <scope>NUCLEOTIDE SEQUENCE [LARGE SCALE GENOMIC DNA]</scope>
    <source>
        <strain evidence="1 2">1099-18</strain>
    </source>
</reference>
<gene>
    <name evidence="1" type="ORF">SPSK_10913</name>
</gene>